<sequence length="697" mass="80851">MFIDNSLREQPDTETNKANGFKIESITEMSGDCDTRENMRNKEFHLKLTRMEEENSIFREEIEKLDENNLILKRQNTCLKRQLEQIRKKHSELQREHDERKVALDDVIKKEKIVNVSLKQSMKERQVLSTKLEAAELEAQEVATLKEKLTKITNERSESTKQIMDAIEKLDEKHNECESLRRMVKELEKTNERLWKYGESQENMIRVLRQENRELTDDNRELKSLIDINARLSMEKLSTTPNLDGEPYFMYGTFYESDSAFPQDSLYDELKASGFTSVIEEDDTTNRLLKDQMHLYESEICNLLEQTENIFKRLVSICGEKRVPLCVTKSLEYTECSETLQNFEKLGQRIQMLLDMVTTIPFKVADIGREIGTQVRADSGATEDLREFSVFNFSDRLDYPFLQDKTVACCNSSNNKQDPFLSVKLPKMKIVPESSIIDPIVEALDEIVQRTANPHSSPRKQNSMESLSLSKYRSANVLPDILHDDRDFLLQTVHKTAQRSSHLTRRGKDLKRTNENTKRNGHAFTKIENNEERDIFNIIRERTKDCTAVIGDVIDETSSSYESHTYEIEKSDLTSSRDICDEMENSLEENNNNSLKSNSILNVCQNFKHNLVDPSKFDIVAKEDRLRIPVSRTFTSTIITSSWRVFVSCGLIFILGFYTTKFILSMNKYAGSQCQWWSLEEILSGYFSIRNTGPPPL</sequence>
<name>A0AAD9VND0_9HYME</name>
<feature type="transmembrane region" description="Helical" evidence="2">
    <location>
        <begin position="643"/>
        <end position="664"/>
    </location>
</feature>
<organism evidence="3 4">
    <name type="scientific">Odynerus spinipes</name>
    <dbReference type="NCBI Taxonomy" id="1348599"/>
    <lineage>
        <taxon>Eukaryota</taxon>
        <taxon>Metazoa</taxon>
        <taxon>Ecdysozoa</taxon>
        <taxon>Arthropoda</taxon>
        <taxon>Hexapoda</taxon>
        <taxon>Insecta</taxon>
        <taxon>Pterygota</taxon>
        <taxon>Neoptera</taxon>
        <taxon>Endopterygota</taxon>
        <taxon>Hymenoptera</taxon>
        <taxon>Apocrita</taxon>
        <taxon>Aculeata</taxon>
        <taxon>Vespoidea</taxon>
        <taxon>Vespidae</taxon>
        <taxon>Eumeninae</taxon>
        <taxon>Odynerus</taxon>
    </lineage>
</organism>
<reference evidence="3" key="1">
    <citation type="submission" date="2021-08" db="EMBL/GenBank/DDBJ databases">
        <authorList>
            <person name="Misof B."/>
            <person name="Oliver O."/>
            <person name="Podsiadlowski L."/>
            <person name="Donath A."/>
            <person name="Peters R."/>
            <person name="Mayer C."/>
            <person name="Rust J."/>
            <person name="Gunkel S."/>
            <person name="Lesny P."/>
            <person name="Martin S."/>
            <person name="Oeyen J.P."/>
            <person name="Petersen M."/>
            <person name="Panagiotis P."/>
            <person name="Wilbrandt J."/>
            <person name="Tanja T."/>
        </authorList>
    </citation>
    <scope>NUCLEOTIDE SEQUENCE</scope>
    <source>
        <strain evidence="3">GBR_01_08_01A</strain>
        <tissue evidence="3">Thorax + abdomen</tissue>
    </source>
</reference>
<dbReference type="EMBL" id="JAIFRP010000042">
    <property type="protein sequence ID" value="KAK2581131.1"/>
    <property type="molecule type" value="Genomic_DNA"/>
</dbReference>
<evidence type="ECO:0000313" key="4">
    <source>
        <dbReference type="Proteomes" id="UP001258017"/>
    </source>
</evidence>
<protein>
    <submittedName>
        <fullName evidence="3">Uncharacterized protein</fullName>
    </submittedName>
</protein>
<keyword evidence="1" id="KW-0175">Coiled coil</keyword>
<keyword evidence="4" id="KW-1185">Reference proteome</keyword>
<proteinExistence type="predicted"/>
<evidence type="ECO:0000313" key="3">
    <source>
        <dbReference type="EMBL" id="KAK2581131.1"/>
    </source>
</evidence>
<gene>
    <name evidence="3" type="ORF">KPH14_007944</name>
</gene>
<dbReference type="AlphaFoldDB" id="A0AAD9VND0"/>
<keyword evidence="2" id="KW-1133">Transmembrane helix</keyword>
<keyword evidence="2" id="KW-0472">Membrane</keyword>
<evidence type="ECO:0000256" key="1">
    <source>
        <dbReference type="SAM" id="Coils"/>
    </source>
</evidence>
<dbReference type="Proteomes" id="UP001258017">
    <property type="component" value="Unassembled WGS sequence"/>
</dbReference>
<reference evidence="3" key="2">
    <citation type="journal article" date="2023" name="Commun. Biol.">
        <title>Intrasexual cuticular hydrocarbon dimorphism in a wasp sheds light on hydrocarbon biosynthesis genes in Hymenoptera.</title>
        <authorList>
            <person name="Moris V.C."/>
            <person name="Podsiadlowski L."/>
            <person name="Martin S."/>
            <person name="Oeyen J.P."/>
            <person name="Donath A."/>
            <person name="Petersen M."/>
            <person name="Wilbrandt J."/>
            <person name="Misof B."/>
            <person name="Liedtke D."/>
            <person name="Thamm M."/>
            <person name="Scheiner R."/>
            <person name="Schmitt T."/>
            <person name="Niehuis O."/>
        </authorList>
    </citation>
    <scope>NUCLEOTIDE SEQUENCE</scope>
    <source>
        <strain evidence="3">GBR_01_08_01A</strain>
    </source>
</reference>
<accession>A0AAD9VND0</accession>
<keyword evidence="2" id="KW-0812">Transmembrane</keyword>
<comment type="caution">
    <text evidence="3">The sequence shown here is derived from an EMBL/GenBank/DDBJ whole genome shotgun (WGS) entry which is preliminary data.</text>
</comment>
<evidence type="ECO:0000256" key="2">
    <source>
        <dbReference type="SAM" id="Phobius"/>
    </source>
</evidence>
<feature type="coiled-coil region" evidence="1">
    <location>
        <begin position="48"/>
        <end position="225"/>
    </location>
</feature>